<keyword evidence="5" id="KW-1185">Reference proteome</keyword>
<evidence type="ECO:0000313" key="5">
    <source>
        <dbReference type="Proteomes" id="UP000663829"/>
    </source>
</evidence>
<dbReference type="Proteomes" id="UP000682733">
    <property type="component" value="Unassembled WGS sequence"/>
</dbReference>
<reference evidence="2" key="1">
    <citation type="submission" date="2021-02" db="EMBL/GenBank/DDBJ databases">
        <authorList>
            <person name="Nowell W R."/>
        </authorList>
    </citation>
    <scope>NUCLEOTIDE SEQUENCE</scope>
</reference>
<organism evidence="2 5">
    <name type="scientific">Didymodactylos carnosus</name>
    <dbReference type="NCBI Taxonomy" id="1234261"/>
    <lineage>
        <taxon>Eukaryota</taxon>
        <taxon>Metazoa</taxon>
        <taxon>Spiralia</taxon>
        <taxon>Gnathifera</taxon>
        <taxon>Rotifera</taxon>
        <taxon>Eurotatoria</taxon>
        <taxon>Bdelloidea</taxon>
        <taxon>Philodinida</taxon>
        <taxon>Philodinidae</taxon>
        <taxon>Didymodactylos</taxon>
    </lineage>
</organism>
<dbReference type="EMBL" id="CAJNOQ010002702">
    <property type="protein sequence ID" value="CAF0973886.1"/>
    <property type="molecule type" value="Genomic_DNA"/>
</dbReference>
<dbReference type="Proteomes" id="UP000663829">
    <property type="component" value="Unassembled WGS sequence"/>
</dbReference>
<proteinExistence type="predicted"/>
<evidence type="ECO:0000313" key="2">
    <source>
        <dbReference type="EMBL" id="CAF0973886.1"/>
    </source>
</evidence>
<sequence>MIAIIGALTSIAELRSTGGSDGRRYAVDLVKPRTVFEIHLIHEVLRPPMKFLRQIEQRRGCLDNFSIALIAARAKIEQTMTNFDYDSLNETLNSVKNFHSV</sequence>
<name>A0A814ENV9_9BILA</name>
<dbReference type="EMBL" id="CAJOBC010002702">
    <property type="protein sequence ID" value="CAF3746795.1"/>
    <property type="molecule type" value="Genomic_DNA"/>
</dbReference>
<dbReference type="Proteomes" id="UP000681722">
    <property type="component" value="Unassembled WGS sequence"/>
</dbReference>
<dbReference type="EMBL" id="CAJNOK010000175">
    <property type="protein sequence ID" value="CAF0734546.1"/>
    <property type="molecule type" value="Genomic_DNA"/>
</dbReference>
<evidence type="ECO:0000313" key="4">
    <source>
        <dbReference type="EMBL" id="CAF3746795.1"/>
    </source>
</evidence>
<dbReference type="EMBL" id="CAJOBA010000176">
    <property type="protein sequence ID" value="CAF3511056.1"/>
    <property type="molecule type" value="Genomic_DNA"/>
</dbReference>
<accession>A0A814ENV9</accession>
<dbReference type="Proteomes" id="UP000677228">
    <property type="component" value="Unassembled WGS sequence"/>
</dbReference>
<comment type="caution">
    <text evidence="2">The sequence shown here is derived from an EMBL/GenBank/DDBJ whole genome shotgun (WGS) entry which is preliminary data.</text>
</comment>
<evidence type="ECO:0000313" key="1">
    <source>
        <dbReference type="EMBL" id="CAF0734546.1"/>
    </source>
</evidence>
<protein>
    <submittedName>
        <fullName evidence="2">Uncharacterized protein</fullName>
    </submittedName>
</protein>
<dbReference type="OrthoDB" id="10041186at2759"/>
<gene>
    <name evidence="2" type="ORF">GPM918_LOCUS12383</name>
    <name evidence="1" type="ORF">OVA965_LOCUS1047</name>
    <name evidence="4" type="ORF">SRO942_LOCUS12384</name>
    <name evidence="3" type="ORF">TMI583_LOCUS1052</name>
</gene>
<evidence type="ECO:0000313" key="3">
    <source>
        <dbReference type="EMBL" id="CAF3511056.1"/>
    </source>
</evidence>
<dbReference type="AlphaFoldDB" id="A0A814ENV9"/>